<gene>
    <name evidence="2" type="ORF">CU098_004052</name>
</gene>
<evidence type="ECO:0000313" key="2">
    <source>
        <dbReference type="EMBL" id="RCH81956.1"/>
    </source>
</evidence>
<dbReference type="STRING" id="4846.A0A367IWF7"/>
<dbReference type="AlphaFoldDB" id="A0A367IWF7"/>
<evidence type="ECO:0000256" key="1">
    <source>
        <dbReference type="SAM" id="Phobius"/>
    </source>
</evidence>
<protein>
    <recommendedName>
        <fullName evidence="4">F-box domain-containing protein</fullName>
    </recommendedName>
</protein>
<keyword evidence="3" id="KW-1185">Reference proteome</keyword>
<evidence type="ECO:0008006" key="4">
    <source>
        <dbReference type="Google" id="ProtNLM"/>
    </source>
</evidence>
<keyword evidence="1" id="KW-0472">Membrane</keyword>
<feature type="transmembrane region" description="Helical" evidence="1">
    <location>
        <begin position="69"/>
        <end position="87"/>
    </location>
</feature>
<name>A0A367IWF7_RHIST</name>
<dbReference type="EMBL" id="PJQM01005293">
    <property type="protein sequence ID" value="RCH81956.1"/>
    <property type="molecule type" value="Genomic_DNA"/>
</dbReference>
<reference evidence="2 3" key="1">
    <citation type="journal article" date="2018" name="G3 (Bethesda)">
        <title>Phylogenetic and Phylogenomic Definition of Rhizopus Species.</title>
        <authorList>
            <person name="Gryganskyi A.P."/>
            <person name="Golan J."/>
            <person name="Dolatabadi S."/>
            <person name="Mondo S."/>
            <person name="Robb S."/>
            <person name="Idnurm A."/>
            <person name="Muszewska A."/>
            <person name="Steczkiewicz K."/>
            <person name="Masonjones S."/>
            <person name="Liao H.L."/>
            <person name="Gajdeczka M.T."/>
            <person name="Anike F."/>
            <person name="Vuek A."/>
            <person name="Anishchenko I.M."/>
            <person name="Voigt K."/>
            <person name="de Hoog G.S."/>
            <person name="Smith M.E."/>
            <person name="Heitman J."/>
            <person name="Vilgalys R."/>
            <person name="Stajich J.E."/>
        </authorList>
    </citation>
    <scope>NUCLEOTIDE SEQUENCE [LARGE SCALE GENOMIC DNA]</scope>
    <source>
        <strain evidence="2 3">LSU 92-RS-03</strain>
    </source>
</reference>
<accession>A0A367IWF7</accession>
<sequence length="468" mass="54564">FLFANMVYIKLLNYHDPQYQAFARRCLEQSINICKMSKAYLYDLELTRNFVSIMEQDIHNAFFYKKHSIFNSLSVLFIYFFMNIHYLPFELLQRIGDYLGFSDIWYLGTCSHKSRQIAQQIIRSKYHIDLHSSLIHPFSHFVHAAVAYLGRYGLVQNRIEPSVLQSVANHLAIAIHDRLPTSSNRAFSYDFLLNETLGILFDHALLDPTLHAAPPPLELKLRKEDLGQKLDDLQTEALDTTDPYALQSAGVLMIDFLMLLQSILEILFDQECSVDTYRLLLLFHLKRILNNVREQYHLYHTHASAYPVSEPFHMEKATYPFHQFLKFFCLMVQTDVLSPKDVDDFASEHLAQFFVTKPFDVGFSLLNEFKIFVRHPHQDLAQVNTVTQEKTPALYYLWKLWLQEIQLRQHALLVALKAMIKKCMNQGVQPSCSQITSMLKYTSLALSWIETGQYNDVEKALIARQTMI</sequence>
<keyword evidence="1" id="KW-0812">Transmembrane</keyword>
<keyword evidence="1" id="KW-1133">Transmembrane helix</keyword>
<dbReference type="OrthoDB" id="2236924at2759"/>
<evidence type="ECO:0000313" key="3">
    <source>
        <dbReference type="Proteomes" id="UP000253551"/>
    </source>
</evidence>
<comment type="caution">
    <text evidence="2">The sequence shown here is derived from an EMBL/GenBank/DDBJ whole genome shotgun (WGS) entry which is preliminary data.</text>
</comment>
<proteinExistence type="predicted"/>
<feature type="non-terminal residue" evidence="2">
    <location>
        <position position="1"/>
    </location>
</feature>
<dbReference type="Proteomes" id="UP000253551">
    <property type="component" value="Unassembled WGS sequence"/>
</dbReference>
<organism evidence="2 3">
    <name type="scientific">Rhizopus stolonifer</name>
    <name type="common">Rhizopus nigricans</name>
    <dbReference type="NCBI Taxonomy" id="4846"/>
    <lineage>
        <taxon>Eukaryota</taxon>
        <taxon>Fungi</taxon>
        <taxon>Fungi incertae sedis</taxon>
        <taxon>Mucoromycota</taxon>
        <taxon>Mucoromycotina</taxon>
        <taxon>Mucoromycetes</taxon>
        <taxon>Mucorales</taxon>
        <taxon>Mucorineae</taxon>
        <taxon>Rhizopodaceae</taxon>
        <taxon>Rhizopus</taxon>
    </lineage>
</organism>